<proteinExistence type="predicted"/>
<evidence type="ECO:0000256" key="1">
    <source>
        <dbReference type="SAM" id="SignalP"/>
    </source>
</evidence>
<name>A0ABN7SQB7_OIKDI</name>
<protein>
    <submittedName>
        <fullName evidence="2">Oidioi.mRNA.OKI2018_I69.chr1.g818.t1.cds</fullName>
    </submittedName>
</protein>
<feature type="chain" id="PRO_5046576251" evidence="1">
    <location>
        <begin position="16"/>
        <end position="147"/>
    </location>
</feature>
<dbReference type="Proteomes" id="UP001158576">
    <property type="component" value="Chromosome 1"/>
</dbReference>
<sequence>MKGFSFAVFLTSAFAGKIVKCNNVIIFLEENGIRAENRVHRRISLFKSQLFPLVKDRASSCSPELQSRMDEMEEAEELDDVGHRMTFETVGNKISLCADLWDEYIQRKLPFDVCPKANNKANRKLRRFTSQLLRGSHKAHVRTVLES</sequence>
<organism evidence="2 3">
    <name type="scientific">Oikopleura dioica</name>
    <name type="common">Tunicate</name>
    <dbReference type="NCBI Taxonomy" id="34765"/>
    <lineage>
        <taxon>Eukaryota</taxon>
        <taxon>Metazoa</taxon>
        <taxon>Chordata</taxon>
        <taxon>Tunicata</taxon>
        <taxon>Appendicularia</taxon>
        <taxon>Copelata</taxon>
        <taxon>Oikopleuridae</taxon>
        <taxon>Oikopleura</taxon>
    </lineage>
</organism>
<feature type="signal peptide" evidence="1">
    <location>
        <begin position="1"/>
        <end position="15"/>
    </location>
</feature>
<keyword evidence="3" id="KW-1185">Reference proteome</keyword>
<evidence type="ECO:0000313" key="3">
    <source>
        <dbReference type="Proteomes" id="UP001158576"/>
    </source>
</evidence>
<gene>
    <name evidence="2" type="ORF">OKIOD_LOCUS9583</name>
</gene>
<keyword evidence="1" id="KW-0732">Signal</keyword>
<reference evidence="2 3" key="1">
    <citation type="submission" date="2021-04" db="EMBL/GenBank/DDBJ databases">
        <authorList>
            <person name="Bliznina A."/>
        </authorList>
    </citation>
    <scope>NUCLEOTIDE SEQUENCE [LARGE SCALE GENOMIC DNA]</scope>
</reference>
<evidence type="ECO:0000313" key="2">
    <source>
        <dbReference type="EMBL" id="CAG5103544.1"/>
    </source>
</evidence>
<dbReference type="EMBL" id="OU015566">
    <property type="protein sequence ID" value="CAG5103544.1"/>
    <property type="molecule type" value="Genomic_DNA"/>
</dbReference>
<accession>A0ABN7SQB7</accession>